<dbReference type="RefSeq" id="XP_046014692.1">
    <property type="nucleotide sequence ID" value="XM_046160866.1"/>
</dbReference>
<sequence>MPSSFFNTLAFRPAVPAAEDPNVDNSTATSTADVASAAIATRKRALRRRAQSVAPHPNSHIPIVIDSRGDLLVQVGEERLVRTFQVSAGTLARHSGVFDAMLYGGFTESKPDNAAQTWKITLPDDDPDWMEQLFILMHGKYQSWIFRTHSGPRVIELEHIYDFLVVVDKYDCIALVAPWAQFWCAWFDKVPAHTPTATSLYYLAWIYYQLGQTARYEHVVTELIYSVHPEATFKSPEVLPPFLNEIICNTRTEVTIQLLDTARFFIRQLTHEEKVIKDQFRTQRRDKDGQIHEDHACADRILGTLISVLAQHRLWPIPAAADVVKVSPQSVYAAFEAVVAAARGDHSQCVDCGADREFYGSGGGGGGDGGGQDPSQGWFAVVLKCRDSWKYTASEAEYAFMFAQKERMGSQAAKDKPLPGAAKTTTASAKKN</sequence>
<dbReference type="GeneID" id="70190412"/>
<feature type="compositionally biased region" description="Low complexity" evidence="1">
    <location>
        <begin position="421"/>
        <end position="432"/>
    </location>
</feature>
<evidence type="ECO:0000256" key="1">
    <source>
        <dbReference type="SAM" id="MobiDB-lite"/>
    </source>
</evidence>
<evidence type="ECO:0008006" key="4">
    <source>
        <dbReference type="Google" id="ProtNLM"/>
    </source>
</evidence>
<feature type="region of interest" description="Disordered" evidence="1">
    <location>
        <begin position="410"/>
        <end position="432"/>
    </location>
</feature>
<evidence type="ECO:0000313" key="2">
    <source>
        <dbReference type="EMBL" id="KAH7034599.1"/>
    </source>
</evidence>
<dbReference type="Proteomes" id="UP000756346">
    <property type="component" value="Unassembled WGS sequence"/>
</dbReference>
<protein>
    <recommendedName>
        <fullName evidence="4">BTB domain-containing protein</fullName>
    </recommendedName>
</protein>
<name>A0A9P8YAR4_9PEZI</name>
<dbReference type="InterPro" id="IPR011333">
    <property type="entry name" value="SKP1/BTB/POZ_sf"/>
</dbReference>
<organism evidence="2 3">
    <name type="scientific">Microdochium trichocladiopsis</name>
    <dbReference type="NCBI Taxonomy" id="1682393"/>
    <lineage>
        <taxon>Eukaryota</taxon>
        <taxon>Fungi</taxon>
        <taxon>Dikarya</taxon>
        <taxon>Ascomycota</taxon>
        <taxon>Pezizomycotina</taxon>
        <taxon>Sordariomycetes</taxon>
        <taxon>Xylariomycetidae</taxon>
        <taxon>Xylariales</taxon>
        <taxon>Microdochiaceae</taxon>
        <taxon>Microdochium</taxon>
    </lineage>
</organism>
<evidence type="ECO:0000313" key="3">
    <source>
        <dbReference type="Proteomes" id="UP000756346"/>
    </source>
</evidence>
<accession>A0A9P8YAR4</accession>
<proteinExistence type="predicted"/>
<dbReference type="OrthoDB" id="5275938at2759"/>
<dbReference type="AlphaFoldDB" id="A0A9P8YAR4"/>
<gene>
    <name evidence="2" type="ORF">B0I36DRAFT_381501</name>
</gene>
<keyword evidence="3" id="KW-1185">Reference proteome</keyword>
<dbReference type="SUPFAM" id="SSF54695">
    <property type="entry name" value="POZ domain"/>
    <property type="match status" value="1"/>
</dbReference>
<comment type="caution">
    <text evidence="2">The sequence shown here is derived from an EMBL/GenBank/DDBJ whole genome shotgun (WGS) entry which is preliminary data.</text>
</comment>
<reference evidence="2" key="1">
    <citation type="journal article" date="2021" name="Nat. Commun.">
        <title>Genetic determinants of endophytism in the Arabidopsis root mycobiome.</title>
        <authorList>
            <person name="Mesny F."/>
            <person name="Miyauchi S."/>
            <person name="Thiergart T."/>
            <person name="Pickel B."/>
            <person name="Atanasova L."/>
            <person name="Karlsson M."/>
            <person name="Huettel B."/>
            <person name="Barry K.W."/>
            <person name="Haridas S."/>
            <person name="Chen C."/>
            <person name="Bauer D."/>
            <person name="Andreopoulos W."/>
            <person name="Pangilinan J."/>
            <person name="LaButti K."/>
            <person name="Riley R."/>
            <person name="Lipzen A."/>
            <person name="Clum A."/>
            <person name="Drula E."/>
            <person name="Henrissat B."/>
            <person name="Kohler A."/>
            <person name="Grigoriev I.V."/>
            <person name="Martin F.M."/>
            <person name="Hacquard S."/>
        </authorList>
    </citation>
    <scope>NUCLEOTIDE SEQUENCE</scope>
    <source>
        <strain evidence="2">MPI-CAGE-CH-0230</strain>
    </source>
</reference>
<dbReference type="Gene3D" id="3.30.710.10">
    <property type="entry name" value="Potassium Channel Kv1.1, Chain A"/>
    <property type="match status" value="1"/>
</dbReference>
<dbReference type="EMBL" id="JAGTJQ010000003">
    <property type="protein sequence ID" value="KAH7034599.1"/>
    <property type="molecule type" value="Genomic_DNA"/>
</dbReference>